<evidence type="ECO:0000313" key="2">
    <source>
        <dbReference type="Proteomes" id="UP000238762"/>
    </source>
</evidence>
<dbReference type="OrthoDB" id="8768428at2"/>
<comment type="caution">
    <text evidence="1">The sequence shown here is derived from an EMBL/GenBank/DDBJ whole genome shotgun (WGS) entry which is preliminary data.</text>
</comment>
<proteinExistence type="predicted"/>
<accession>A0A2T1C5S1</accession>
<reference evidence="1 2" key="1">
    <citation type="submission" date="2018-02" db="EMBL/GenBank/DDBJ databases">
        <authorList>
            <person name="Cohen D.B."/>
            <person name="Kent A.D."/>
        </authorList>
    </citation>
    <scope>NUCLEOTIDE SEQUENCE [LARGE SCALE GENOMIC DNA]</scope>
    <source>
        <strain evidence="1 2">CCAP 1448/3</strain>
    </source>
</reference>
<gene>
    <name evidence="1" type="ORF">C7B64_07765</name>
</gene>
<reference evidence="1 2" key="2">
    <citation type="submission" date="2018-03" db="EMBL/GenBank/DDBJ databases">
        <title>The ancient ancestry and fast evolution of plastids.</title>
        <authorList>
            <person name="Moore K.R."/>
            <person name="Magnabosco C."/>
            <person name="Momper L."/>
            <person name="Gold D.A."/>
            <person name="Bosak T."/>
            <person name="Fournier G.P."/>
        </authorList>
    </citation>
    <scope>NUCLEOTIDE SEQUENCE [LARGE SCALE GENOMIC DNA]</scope>
    <source>
        <strain evidence="1 2">CCAP 1448/3</strain>
    </source>
</reference>
<protein>
    <recommendedName>
        <fullName evidence="3">Integrase</fullName>
    </recommendedName>
</protein>
<dbReference type="RefSeq" id="WP_106288068.1">
    <property type="nucleotide sequence ID" value="NZ_CAWNTC010000249.1"/>
</dbReference>
<organism evidence="1 2">
    <name type="scientific">Merismopedia glauca CCAP 1448/3</name>
    <dbReference type="NCBI Taxonomy" id="1296344"/>
    <lineage>
        <taxon>Bacteria</taxon>
        <taxon>Bacillati</taxon>
        <taxon>Cyanobacteriota</taxon>
        <taxon>Cyanophyceae</taxon>
        <taxon>Synechococcales</taxon>
        <taxon>Merismopediaceae</taxon>
        <taxon>Merismopedia</taxon>
    </lineage>
</organism>
<keyword evidence="2" id="KW-1185">Reference proteome</keyword>
<name>A0A2T1C5S1_9CYAN</name>
<evidence type="ECO:0008006" key="3">
    <source>
        <dbReference type="Google" id="ProtNLM"/>
    </source>
</evidence>
<dbReference type="EMBL" id="PVWJ01000028">
    <property type="protein sequence ID" value="PSB03625.1"/>
    <property type="molecule type" value="Genomic_DNA"/>
</dbReference>
<dbReference type="Proteomes" id="UP000238762">
    <property type="component" value="Unassembled WGS sequence"/>
</dbReference>
<dbReference type="AlphaFoldDB" id="A0A2T1C5S1"/>
<evidence type="ECO:0000313" key="1">
    <source>
        <dbReference type="EMBL" id="PSB03625.1"/>
    </source>
</evidence>
<sequence length="655" mass="74938">MIFVSATQSAQLEGYIAYDISTGEDPPDNYVVTRNKDSSPRSYYGDDRLDLTPYNGIDRTVTIGYHFWGDEETTIHKVRLQKLIRWYIFLLFTKHEIGLSIGSLQKYQLLLHSVARYCDTSGISFNQFFSSKIHVIGFLKLFPYLASKLGGFINFINQLGPKISRLDYVKASIIDIVRKVRKDYSNSRKQHSPLPQRIYSELLSRCYEDLEEFDSISDRVIDLYRRCAEDPFYGRSIANQFKVKRSLKLDCVANQPNFPKLLSEFDLESFWEEKGYIKAVSGLSKLLTEVLTTSSILIQAFTGMRAGEVGSLPYDCLVEYKKILDKSTRYLINGYVTKPNGGKKMLVQWVTCKTGVFAINIAKKISNAIYLSKGINVDDSMKTERVYGLFISPSIISEEHALKQAHLTLCNMKLLRNRIQPIVTEEDILELENIDMHRAWRSEDSFKVGEPWVFTTHQLRRSLALYAHRSGLVTIPSLKKQLKQITQLITYFYCNGSSNAKPLVAGHQDHFFYEWEQTQYLAEFLDYEKSVLQEGQPLKGPHIHWVNAKLKNDEGVIEYDREATMLRFKKGQQAYVSTVIGGCTKVGACDKSPLDITHSGCISSNCKNLVVNIDKLKRLIEVEITFVEQLKVIDSASSEYRQSQDNLQLLQAALI</sequence>